<sequence>MLWVGLGILVAFGTIDAVAVGTDNVDHLRELTEALACEIDEKVVQEYRQLLKARQPA</sequence>
<name>A0ABN1H513_9ACTN</name>
<accession>A0ABN1H513</accession>
<protein>
    <submittedName>
        <fullName evidence="1">Uncharacterized protein</fullName>
    </submittedName>
</protein>
<keyword evidence="2" id="KW-1185">Reference proteome</keyword>
<dbReference type="RefSeq" id="WP_344081727.1">
    <property type="nucleotide sequence ID" value="NZ_BAAACA010000066.1"/>
</dbReference>
<evidence type="ECO:0000313" key="2">
    <source>
        <dbReference type="Proteomes" id="UP001500668"/>
    </source>
</evidence>
<reference evidence="1 2" key="1">
    <citation type="journal article" date="2019" name="Int. J. Syst. Evol. Microbiol.">
        <title>The Global Catalogue of Microorganisms (GCM) 10K type strain sequencing project: providing services to taxonomists for standard genome sequencing and annotation.</title>
        <authorList>
            <consortium name="The Broad Institute Genomics Platform"/>
            <consortium name="The Broad Institute Genome Sequencing Center for Infectious Disease"/>
            <person name="Wu L."/>
            <person name="Ma J."/>
        </authorList>
    </citation>
    <scope>NUCLEOTIDE SEQUENCE [LARGE SCALE GENOMIC DNA]</scope>
    <source>
        <strain evidence="1 2">JCM 5067</strain>
    </source>
</reference>
<evidence type="ECO:0000313" key="1">
    <source>
        <dbReference type="EMBL" id="GAA0629125.1"/>
    </source>
</evidence>
<gene>
    <name evidence="1" type="ORF">GCM10010394_70620</name>
</gene>
<proteinExistence type="predicted"/>
<comment type="caution">
    <text evidence="1">The sequence shown here is derived from an EMBL/GenBank/DDBJ whole genome shotgun (WGS) entry which is preliminary data.</text>
</comment>
<dbReference type="Proteomes" id="UP001500668">
    <property type="component" value="Unassembled WGS sequence"/>
</dbReference>
<dbReference type="EMBL" id="BAAACA010000066">
    <property type="protein sequence ID" value="GAA0629125.1"/>
    <property type="molecule type" value="Genomic_DNA"/>
</dbReference>
<organism evidence="1 2">
    <name type="scientific">Streptomyces crystallinus</name>
    <dbReference type="NCBI Taxonomy" id="68191"/>
    <lineage>
        <taxon>Bacteria</taxon>
        <taxon>Bacillati</taxon>
        <taxon>Actinomycetota</taxon>
        <taxon>Actinomycetes</taxon>
        <taxon>Kitasatosporales</taxon>
        <taxon>Streptomycetaceae</taxon>
        <taxon>Streptomyces</taxon>
    </lineage>
</organism>